<organism evidence="2 3">
    <name type="scientific">Crucibulum laeve</name>
    <dbReference type="NCBI Taxonomy" id="68775"/>
    <lineage>
        <taxon>Eukaryota</taxon>
        <taxon>Fungi</taxon>
        <taxon>Dikarya</taxon>
        <taxon>Basidiomycota</taxon>
        <taxon>Agaricomycotina</taxon>
        <taxon>Agaricomycetes</taxon>
        <taxon>Agaricomycetidae</taxon>
        <taxon>Agaricales</taxon>
        <taxon>Agaricineae</taxon>
        <taxon>Nidulariaceae</taxon>
        <taxon>Crucibulum</taxon>
    </lineage>
</organism>
<proteinExistence type="predicted"/>
<evidence type="ECO:0000313" key="2">
    <source>
        <dbReference type="EMBL" id="TFK37105.1"/>
    </source>
</evidence>
<feature type="compositionally biased region" description="Basic and acidic residues" evidence="1">
    <location>
        <begin position="173"/>
        <end position="186"/>
    </location>
</feature>
<evidence type="ECO:0000313" key="3">
    <source>
        <dbReference type="Proteomes" id="UP000308652"/>
    </source>
</evidence>
<sequence>MYCEGPAGGIDNQVRGVMVHGVSFGVYNSQLVRRCTVPCFIVNSVLFRHEGVRGLWGISSTARVCGGGRGYALGKVTVMVRLGGVPWVPSPSGLYVIGDKGRERVAHSALSSLLYPVPFDRVSCPSHCVDLSIAFLCSGACRFLPLWYSSGSLGLAPSFVGSGPWDENQGESARPEGCVRKVERRR</sequence>
<dbReference type="AlphaFoldDB" id="A0A5C3LWK6"/>
<feature type="region of interest" description="Disordered" evidence="1">
    <location>
        <begin position="166"/>
        <end position="186"/>
    </location>
</feature>
<dbReference type="EMBL" id="ML213610">
    <property type="protein sequence ID" value="TFK37105.1"/>
    <property type="molecule type" value="Genomic_DNA"/>
</dbReference>
<dbReference type="Proteomes" id="UP000308652">
    <property type="component" value="Unassembled WGS sequence"/>
</dbReference>
<evidence type="ECO:0000256" key="1">
    <source>
        <dbReference type="SAM" id="MobiDB-lite"/>
    </source>
</evidence>
<protein>
    <submittedName>
        <fullName evidence="2">Uncharacterized protein</fullName>
    </submittedName>
</protein>
<gene>
    <name evidence="2" type="ORF">BDQ12DRAFT_222185</name>
</gene>
<accession>A0A5C3LWK6</accession>
<keyword evidence="3" id="KW-1185">Reference proteome</keyword>
<reference evidence="2 3" key="1">
    <citation type="journal article" date="2019" name="Nat. Ecol. Evol.">
        <title>Megaphylogeny resolves global patterns of mushroom evolution.</title>
        <authorList>
            <person name="Varga T."/>
            <person name="Krizsan K."/>
            <person name="Foldi C."/>
            <person name="Dima B."/>
            <person name="Sanchez-Garcia M."/>
            <person name="Sanchez-Ramirez S."/>
            <person name="Szollosi G.J."/>
            <person name="Szarkandi J.G."/>
            <person name="Papp V."/>
            <person name="Albert L."/>
            <person name="Andreopoulos W."/>
            <person name="Angelini C."/>
            <person name="Antonin V."/>
            <person name="Barry K.W."/>
            <person name="Bougher N.L."/>
            <person name="Buchanan P."/>
            <person name="Buyck B."/>
            <person name="Bense V."/>
            <person name="Catcheside P."/>
            <person name="Chovatia M."/>
            <person name="Cooper J."/>
            <person name="Damon W."/>
            <person name="Desjardin D."/>
            <person name="Finy P."/>
            <person name="Geml J."/>
            <person name="Haridas S."/>
            <person name="Hughes K."/>
            <person name="Justo A."/>
            <person name="Karasinski D."/>
            <person name="Kautmanova I."/>
            <person name="Kiss B."/>
            <person name="Kocsube S."/>
            <person name="Kotiranta H."/>
            <person name="LaButti K.M."/>
            <person name="Lechner B.E."/>
            <person name="Liimatainen K."/>
            <person name="Lipzen A."/>
            <person name="Lukacs Z."/>
            <person name="Mihaltcheva S."/>
            <person name="Morgado L.N."/>
            <person name="Niskanen T."/>
            <person name="Noordeloos M.E."/>
            <person name="Ohm R.A."/>
            <person name="Ortiz-Santana B."/>
            <person name="Ovrebo C."/>
            <person name="Racz N."/>
            <person name="Riley R."/>
            <person name="Savchenko A."/>
            <person name="Shiryaev A."/>
            <person name="Soop K."/>
            <person name="Spirin V."/>
            <person name="Szebenyi C."/>
            <person name="Tomsovsky M."/>
            <person name="Tulloss R.E."/>
            <person name="Uehling J."/>
            <person name="Grigoriev I.V."/>
            <person name="Vagvolgyi C."/>
            <person name="Papp T."/>
            <person name="Martin F.M."/>
            <person name="Miettinen O."/>
            <person name="Hibbett D.S."/>
            <person name="Nagy L.G."/>
        </authorList>
    </citation>
    <scope>NUCLEOTIDE SEQUENCE [LARGE SCALE GENOMIC DNA]</scope>
    <source>
        <strain evidence="2 3">CBS 166.37</strain>
    </source>
</reference>
<name>A0A5C3LWK6_9AGAR</name>